<dbReference type="AlphaFoldDB" id="A0A3P9NM05"/>
<dbReference type="Ensembl" id="ENSPRET00000010736.1">
    <property type="protein sequence ID" value="ENSPREP00000010610.1"/>
    <property type="gene ID" value="ENSPREG00000007255.1"/>
</dbReference>
<keyword evidence="3" id="KW-0175">Coiled coil</keyword>
<name>A0A3P9NM05_POERE</name>
<organism evidence="5 6">
    <name type="scientific">Poecilia reticulata</name>
    <name type="common">Guppy</name>
    <name type="synonym">Acanthophacelus reticulatus</name>
    <dbReference type="NCBI Taxonomy" id="8081"/>
    <lineage>
        <taxon>Eukaryota</taxon>
        <taxon>Metazoa</taxon>
        <taxon>Chordata</taxon>
        <taxon>Craniata</taxon>
        <taxon>Vertebrata</taxon>
        <taxon>Euteleostomi</taxon>
        <taxon>Actinopterygii</taxon>
        <taxon>Neopterygii</taxon>
        <taxon>Teleostei</taxon>
        <taxon>Neoteleostei</taxon>
        <taxon>Acanthomorphata</taxon>
        <taxon>Ovalentaria</taxon>
        <taxon>Atherinomorphae</taxon>
        <taxon>Cyprinodontiformes</taxon>
        <taxon>Poeciliidae</taxon>
        <taxon>Poeciliinae</taxon>
        <taxon>Poecilia</taxon>
    </lineage>
</organism>
<dbReference type="SUPFAM" id="SSF52540">
    <property type="entry name" value="P-loop containing nucleoside triphosphate hydrolases"/>
    <property type="match status" value="3"/>
</dbReference>
<dbReference type="Bgee" id="ENSPREG00000007255">
    <property type="expression patterns" value="Expressed in caudal fin and 1 other cell type or tissue"/>
</dbReference>
<reference evidence="6" key="1">
    <citation type="submission" date="2013-11" db="EMBL/GenBank/DDBJ databases">
        <title>The genomic landscape of the Guanapo guppy.</title>
        <authorList>
            <person name="Kuenstner A."/>
            <person name="Dreyer C."/>
        </authorList>
    </citation>
    <scope>NUCLEOTIDE SEQUENCE</scope>
    <source>
        <strain evidence="6">Guanapo</strain>
    </source>
</reference>
<feature type="domain" description="AAA+ ATPase" evidence="4">
    <location>
        <begin position="54"/>
        <end position="229"/>
    </location>
</feature>
<dbReference type="PROSITE" id="PS00675">
    <property type="entry name" value="SIGMA54_INTERACT_1"/>
    <property type="match status" value="2"/>
</dbReference>
<protein>
    <recommendedName>
        <fullName evidence="4">AAA+ ATPase domain-containing protein</fullName>
    </recommendedName>
</protein>
<evidence type="ECO:0000256" key="1">
    <source>
        <dbReference type="ARBA" id="ARBA00008535"/>
    </source>
</evidence>
<dbReference type="InterPro" id="IPR025662">
    <property type="entry name" value="Sigma_54_int_dom_ATP-bd_1"/>
</dbReference>
<dbReference type="InterPro" id="IPR027417">
    <property type="entry name" value="P-loop_NTPase"/>
</dbReference>
<evidence type="ECO:0000259" key="4">
    <source>
        <dbReference type="SMART" id="SM00382"/>
    </source>
</evidence>
<dbReference type="SMART" id="SM00382">
    <property type="entry name" value="AAA"/>
    <property type="match status" value="2"/>
</dbReference>
<keyword evidence="2" id="KW-0547">Nucleotide-binding</keyword>
<reference evidence="5" key="2">
    <citation type="submission" date="2025-08" db="UniProtKB">
        <authorList>
            <consortium name="Ensembl"/>
        </authorList>
    </citation>
    <scope>IDENTIFICATION</scope>
    <source>
        <strain evidence="5">Guanapo</strain>
    </source>
</reference>
<evidence type="ECO:0000313" key="6">
    <source>
        <dbReference type="Proteomes" id="UP000242638"/>
    </source>
</evidence>
<dbReference type="PANTHER" id="PTHR32046:SF11">
    <property type="entry name" value="IMMUNE-ASSOCIATED NUCLEOTIDE-BINDING PROTEIN 10-LIKE"/>
    <property type="match status" value="1"/>
</dbReference>
<feature type="domain" description="AAA+ ATPase" evidence="4">
    <location>
        <begin position="569"/>
        <end position="749"/>
    </location>
</feature>
<reference evidence="5" key="3">
    <citation type="submission" date="2025-09" db="UniProtKB">
        <authorList>
            <consortium name="Ensembl"/>
        </authorList>
    </citation>
    <scope>IDENTIFICATION</scope>
    <source>
        <strain evidence="5">Guanapo</strain>
    </source>
</reference>
<dbReference type="InterPro" id="IPR006703">
    <property type="entry name" value="G_AIG1"/>
</dbReference>
<proteinExistence type="inferred from homology"/>
<dbReference type="GO" id="GO:0005525">
    <property type="term" value="F:GTP binding"/>
    <property type="evidence" value="ECO:0007669"/>
    <property type="project" value="InterPro"/>
</dbReference>
<evidence type="ECO:0000256" key="3">
    <source>
        <dbReference type="SAM" id="Coils"/>
    </source>
</evidence>
<accession>A0A3P9NM05</accession>
<keyword evidence="6" id="KW-1185">Reference proteome</keyword>
<dbReference type="Gene3D" id="3.40.50.300">
    <property type="entry name" value="P-loop containing nucleotide triphosphate hydrolases"/>
    <property type="match status" value="2"/>
</dbReference>
<dbReference type="OMA" id="NEEMGHL"/>
<evidence type="ECO:0000313" key="5">
    <source>
        <dbReference type="Ensembl" id="ENSPREP00000010610.1"/>
    </source>
</evidence>
<dbReference type="Proteomes" id="UP000242638">
    <property type="component" value="Unassembled WGS sequence"/>
</dbReference>
<feature type="coiled-coil region" evidence="3">
    <location>
        <begin position="425"/>
        <end position="452"/>
    </location>
</feature>
<dbReference type="InterPro" id="IPR003593">
    <property type="entry name" value="AAA+_ATPase"/>
</dbReference>
<dbReference type="GeneTree" id="ENSGT00500000044904"/>
<evidence type="ECO:0000256" key="2">
    <source>
        <dbReference type="ARBA" id="ARBA00022741"/>
    </source>
</evidence>
<comment type="similarity">
    <text evidence="1">Belongs to the TRAFAC class TrmE-Era-EngA-EngB-Septin-like GTPase superfamily. AIG1/Toc34/Toc159-like paraseptin GTPase family. IAN subfamily.</text>
</comment>
<dbReference type="PANTHER" id="PTHR32046">
    <property type="entry name" value="G DOMAIN-CONTAINING PROTEIN"/>
    <property type="match status" value="1"/>
</dbReference>
<dbReference type="Pfam" id="PF04548">
    <property type="entry name" value="AIG1"/>
    <property type="match status" value="2"/>
</dbReference>
<sequence length="804" mass="91378">MAQNRNDSSSFEDITSKCDLVCSGPPAVYQLKIEKQKTGSLTSVTVGEKPDNKPSKTILLVGETGTGKSALINALFNYAVGVKFEDEIWFQIVENKEKSKKSDVIVYQIFGSEDQTLPFSLTIIDTPGYGNTQDADHMRINHQLMELFQSADGPQEVHAVGLVMKDGENPVTDRLKNIYDFIKSQFGKDVEKNIVALMTNSQGKPLRNVLQALEAANIKCAKNEKKQPRIFQFDNCQEEERTEESELSIENAWKVSERGMKQFTAFLEKSPPLQKKVMMKDQKERIRLTACNQNLRDRIGFTELKLRDVEQTQEDLRIKKMKKYWKYSVDVPEAYKELEPLTDGRCGYETSLCCLVCEENCHYPGCTEALNPEQCEVMRNGKCTSCTNKCPASKHMIKNFRFVIKSQKSQKNKNALKQQYKQKAGEKKIKLLERLENEAVKLREEKRQLIDKAYVLYINLYKLIINDVSINDSVSTCVILNFLIKTMKGQEDKEKLQKLEKIYDQMDEGTRTSLQLRISMTSSNLETLMSGSVHINKDQSPAVYQVIPKKEMIGTLSRLTVGEKNEMKINKTILLVGETGAGKSTLVNALFNYAVGVKFEDNVWFQIVEEEKSNQTQSVTPDVIVYEIFGFEGQTLPFSLTIIDTPGFGNTKGVEEDNIVSERLFDLFRSEDGVHEINAVGLVMKASTNRLNDPMTYVFDAVMSLFGKDLKKSIVALITHSDGGTPNNVLKALEDANIKCSEDEMNQPFHFIFNNLEQEQRYDTKKHKNSKHSWDFTNEEMGHLRDFLEKNQTSTTENNSGGSE</sequence>